<feature type="region of interest" description="Disordered" evidence="1">
    <location>
        <begin position="1"/>
        <end position="27"/>
    </location>
</feature>
<evidence type="ECO:0000313" key="3">
    <source>
        <dbReference type="EMBL" id="EKX47554.1"/>
    </source>
</evidence>
<reference evidence="4" key="3">
    <citation type="submission" date="2016-03" db="UniProtKB">
        <authorList>
            <consortium name="EnsemblProtists"/>
        </authorList>
    </citation>
    <scope>IDENTIFICATION</scope>
</reference>
<gene>
    <name evidence="3" type="ORF">GUITHDRAFT_152026</name>
</gene>
<organism evidence="3">
    <name type="scientific">Guillardia theta (strain CCMP2712)</name>
    <name type="common">Cryptophyte</name>
    <dbReference type="NCBI Taxonomy" id="905079"/>
    <lineage>
        <taxon>Eukaryota</taxon>
        <taxon>Cryptophyceae</taxon>
        <taxon>Pyrenomonadales</taxon>
        <taxon>Geminigeraceae</taxon>
        <taxon>Guillardia</taxon>
    </lineage>
</organism>
<feature type="compositionally biased region" description="Basic and acidic residues" evidence="1">
    <location>
        <begin position="1"/>
        <end position="13"/>
    </location>
</feature>
<dbReference type="Pfam" id="PF00498">
    <property type="entry name" value="FHA"/>
    <property type="match status" value="1"/>
</dbReference>
<reference evidence="3 5" key="1">
    <citation type="journal article" date="2012" name="Nature">
        <title>Algal genomes reveal evolutionary mosaicism and the fate of nucleomorphs.</title>
        <authorList>
            <consortium name="DOE Joint Genome Institute"/>
            <person name="Curtis B.A."/>
            <person name="Tanifuji G."/>
            <person name="Burki F."/>
            <person name="Gruber A."/>
            <person name="Irimia M."/>
            <person name="Maruyama S."/>
            <person name="Arias M.C."/>
            <person name="Ball S.G."/>
            <person name="Gile G.H."/>
            <person name="Hirakawa Y."/>
            <person name="Hopkins J.F."/>
            <person name="Kuo A."/>
            <person name="Rensing S.A."/>
            <person name="Schmutz J."/>
            <person name="Symeonidi A."/>
            <person name="Elias M."/>
            <person name="Eveleigh R.J."/>
            <person name="Herman E.K."/>
            <person name="Klute M.J."/>
            <person name="Nakayama T."/>
            <person name="Obornik M."/>
            <person name="Reyes-Prieto A."/>
            <person name="Armbrust E.V."/>
            <person name="Aves S.J."/>
            <person name="Beiko R.G."/>
            <person name="Coutinho P."/>
            <person name="Dacks J.B."/>
            <person name="Durnford D.G."/>
            <person name="Fast N.M."/>
            <person name="Green B.R."/>
            <person name="Grisdale C.J."/>
            <person name="Hempel F."/>
            <person name="Henrissat B."/>
            <person name="Hoppner M.P."/>
            <person name="Ishida K."/>
            <person name="Kim E."/>
            <person name="Koreny L."/>
            <person name="Kroth P.G."/>
            <person name="Liu Y."/>
            <person name="Malik S.B."/>
            <person name="Maier U.G."/>
            <person name="McRose D."/>
            <person name="Mock T."/>
            <person name="Neilson J.A."/>
            <person name="Onodera N.T."/>
            <person name="Poole A.M."/>
            <person name="Pritham E.J."/>
            <person name="Richards T.A."/>
            <person name="Rocap G."/>
            <person name="Roy S.W."/>
            <person name="Sarai C."/>
            <person name="Schaack S."/>
            <person name="Shirato S."/>
            <person name="Slamovits C.H."/>
            <person name="Spencer D.F."/>
            <person name="Suzuki S."/>
            <person name="Worden A.Z."/>
            <person name="Zauner S."/>
            <person name="Barry K."/>
            <person name="Bell C."/>
            <person name="Bharti A.K."/>
            <person name="Crow J.A."/>
            <person name="Grimwood J."/>
            <person name="Kramer R."/>
            <person name="Lindquist E."/>
            <person name="Lucas S."/>
            <person name="Salamov A."/>
            <person name="McFadden G.I."/>
            <person name="Lane C.E."/>
            <person name="Keeling P.J."/>
            <person name="Gray M.W."/>
            <person name="Grigoriev I.V."/>
            <person name="Archibald J.M."/>
        </authorList>
    </citation>
    <scope>NUCLEOTIDE SEQUENCE</scope>
    <source>
        <strain evidence="3 5">CCMP2712</strain>
    </source>
</reference>
<sequence length="113" mass="12504">MERDHSGNPRRIEVTLGRSPPQGQEGAGAFRANFHIGQKMKISKMHASLYWNSDDEKFYIKSICKNAVKVDGVIYPGSPDGNSGKPAPLQRQSKIEIADGVPIYFLLPLSMNC</sequence>
<dbReference type="RefSeq" id="XP_005834534.1">
    <property type="nucleotide sequence ID" value="XM_005834477.1"/>
</dbReference>
<proteinExistence type="predicted"/>
<dbReference type="InterPro" id="IPR008984">
    <property type="entry name" value="SMAD_FHA_dom_sf"/>
</dbReference>
<dbReference type="InterPro" id="IPR000253">
    <property type="entry name" value="FHA_dom"/>
</dbReference>
<evidence type="ECO:0000256" key="1">
    <source>
        <dbReference type="SAM" id="MobiDB-lite"/>
    </source>
</evidence>
<dbReference type="Proteomes" id="UP000011087">
    <property type="component" value="Unassembled WGS sequence"/>
</dbReference>
<evidence type="ECO:0000313" key="4">
    <source>
        <dbReference type="EnsemblProtists" id="EKX47554"/>
    </source>
</evidence>
<dbReference type="SUPFAM" id="SSF49879">
    <property type="entry name" value="SMAD/FHA domain"/>
    <property type="match status" value="1"/>
</dbReference>
<dbReference type="EnsemblProtists" id="EKX47554">
    <property type="protein sequence ID" value="EKX47554"/>
    <property type="gene ID" value="GUITHDRAFT_152026"/>
</dbReference>
<dbReference type="HOGENOM" id="CLU_2138271_0_0_1"/>
<evidence type="ECO:0000259" key="2">
    <source>
        <dbReference type="PROSITE" id="PS50006"/>
    </source>
</evidence>
<dbReference type="Gene3D" id="2.60.200.20">
    <property type="match status" value="1"/>
</dbReference>
<evidence type="ECO:0000313" key="5">
    <source>
        <dbReference type="Proteomes" id="UP000011087"/>
    </source>
</evidence>
<dbReference type="EMBL" id="JH992989">
    <property type="protein sequence ID" value="EKX47554.1"/>
    <property type="molecule type" value="Genomic_DNA"/>
</dbReference>
<keyword evidence="5" id="KW-1185">Reference proteome</keyword>
<reference evidence="5" key="2">
    <citation type="submission" date="2012-11" db="EMBL/GenBank/DDBJ databases">
        <authorList>
            <person name="Kuo A."/>
            <person name="Curtis B.A."/>
            <person name="Tanifuji G."/>
            <person name="Burki F."/>
            <person name="Gruber A."/>
            <person name="Irimia M."/>
            <person name="Maruyama S."/>
            <person name="Arias M.C."/>
            <person name="Ball S.G."/>
            <person name="Gile G.H."/>
            <person name="Hirakawa Y."/>
            <person name="Hopkins J.F."/>
            <person name="Rensing S.A."/>
            <person name="Schmutz J."/>
            <person name="Symeonidi A."/>
            <person name="Elias M."/>
            <person name="Eveleigh R.J."/>
            <person name="Herman E.K."/>
            <person name="Klute M.J."/>
            <person name="Nakayama T."/>
            <person name="Obornik M."/>
            <person name="Reyes-Prieto A."/>
            <person name="Armbrust E.V."/>
            <person name="Aves S.J."/>
            <person name="Beiko R.G."/>
            <person name="Coutinho P."/>
            <person name="Dacks J.B."/>
            <person name="Durnford D.G."/>
            <person name="Fast N.M."/>
            <person name="Green B.R."/>
            <person name="Grisdale C."/>
            <person name="Hempe F."/>
            <person name="Henrissat B."/>
            <person name="Hoppner M.P."/>
            <person name="Ishida K.-I."/>
            <person name="Kim E."/>
            <person name="Koreny L."/>
            <person name="Kroth P.G."/>
            <person name="Liu Y."/>
            <person name="Malik S.-B."/>
            <person name="Maier U.G."/>
            <person name="McRose D."/>
            <person name="Mock T."/>
            <person name="Neilson J.A."/>
            <person name="Onodera N.T."/>
            <person name="Poole A.M."/>
            <person name="Pritham E.J."/>
            <person name="Richards T.A."/>
            <person name="Rocap G."/>
            <person name="Roy S.W."/>
            <person name="Sarai C."/>
            <person name="Schaack S."/>
            <person name="Shirato S."/>
            <person name="Slamovits C.H."/>
            <person name="Spencer D.F."/>
            <person name="Suzuki S."/>
            <person name="Worden A.Z."/>
            <person name="Zauner S."/>
            <person name="Barry K."/>
            <person name="Bell C."/>
            <person name="Bharti A.K."/>
            <person name="Crow J.A."/>
            <person name="Grimwood J."/>
            <person name="Kramer R."/>
            <person name="Lindquist E."/>
            <person name="Lucas S."/>
            <person name="Salamov A."/>
            <person name="McFadden G.I."/>
            <person name="Lane C.E."/>
            <person name="Keeling P.J."/>
            <person name="Gray M.W."/>
            <person name="Grigoriev I.V."/>
            <person name="Archibald J.M."/>
        </authorList>
    </citation>
    <scope>NUCLEOTIDE SEQUENCE</scope>
    <source>
        <strain evidence="5">CCMP2712</strain>
    </source>
</reference>
<dbReference type="KEGG" id="gtt:GUITHDRAFT_152026"/>
<dbReference type="PROSITE" id="PS50006">
    <property type="entry name" value="FHA_DOMAIN"/>
    <property type="match status" value="1"/>
</dbReference>
<feature type="domain" description="FHA" evidence="2">
    <location>
        <begin position="14"/>
        <end position="75"/>
    </location>
</feature>
<protein>
    <recommendedName>
        <fullName evidence="2">FHA domain-containing protein</fullName>
    </recommendedName>
</protein>
<name>L1JHD8_GUITC</name>
<dbReference type="PaxDb" id="55529-EKX47554"/>
<dbReference type="OrthoDB" id="5954824at2759"/>
<dbReference type="GeneID" id="17304243"/>
<accession>L1JHD8</accession>
<dbReference type="AlphaFoldDB" id="L1JHD8"/>